<dbReference type="Proteomes" id="UP000030758">
    <property type="component" value="Unassembled WGS sequence"/>
</dbReference>
<dbReference type="Proteomes" id="UP000030764">
    <property type="component" value="Unassembled WGS sequence"/>
</dbReference>
<protein>
    <recommendedName>
        <fullName evidence="2">Apple domain-containing protein</fullName>
    </recommendedName>
</protein>
<feature type="domain" description="Apple" evidence="2">
    <location>
        <begin position="505"/>
        <end position="588"/>
    </location>
</feature>
<evidence type="ECO:0000313" key="5">
    <source>
        <dbReference type="Proteomes" id="UP000030764"/>
    </source>
</evidence>
<dbReference type="SUPFAM" id="SSF57414">
    <property type="entry name" value="Hairpin loop containing domain-like"/>
    <property type="match status" value="3"/>
</dbReference>
<dbReference type="CDD" id="cd01099">
    <property type="entry name" value="PAN_AP_HGF"/>
    <property type="match status" value="2"/>
</dbReference>
<dbReference type="EMBL" id="KL367533">
    <property type="protein sequence ID" value="KFD65751.1"/>
    <property type="molecule type" value="Genomic_DNA"/>
</dbReference>
<evidence type="ECO:0000313" key="3">
    <source>
        <dbReference type="EMBL" id="KFD51423.1"/>
    </source>
</evidence>
<gene>
    <name evidence="3" type="ORF">M513_07636</name>
    <name evidence="4" type="ORF">M514_07636</name>
</gene>
<keyword evidence="5" id="KW-1185">Reference proteome</keyword>
<proteinExistence type="predicted"/>
<dbReference type="PROSITE" id="PS50948">
    <property type="entry name" value="PAN"/>
    <property type="match status" value="1"/>
</dbReference>
<dbReference type="Pfam" id="PF00024">
    <property type="entry name" value="PAN_1"/>
    <property type="match status" value="3"/>
</dbReference>
<keyword evidence="1" id="KW-0732">Signal</keyword>
<reference evidence="3 5" key="1">
    <citation type="journal article" date="2014" name="Nat. Genet.">
        <title>Genome and transcriptome of the porcine whipworm Trichuris suis.</title>
        <authorList>
            <person name="Jex A.R."/>
            <person name="Nejsum P."/>
            <person name="Schwarz E.M."/>
            <person name="Hu L."/>
            <person name="Young N.D."/>
            <person name="Hall R.S."/>
            <person name="Korhonen P.K."/>
            <person name="Liao S."/>
            <person name="Thamsborg S."/>
            <person name="Xia J."/>
            <person name="Xu P."/>
            <person name="Wang S."/>
            <person name="Scheerlinck J.P."/>
            <person name="Hofmann A."/>
            <person name="Sternberg P.W."/>
            <person name="Wang J."/>
            <person name="Gasser R.B."/>
        </authorList>
    </citation>
    <scope>NUCLEOTIDE SEQUENCE [LARGE SCALE GENOMIC DNA]</scope>
    <source>
        <strain evidence="4">DCEP-RM93F</strain>
        <strain evidence="3">DCEP-RM93M</strain>
    </source>
</reference>
<dbReference type="SMART" id="SM00473">
    <property type="entry name" value="PAN_AP"/>
    <property type="match status" value="5"/>
</dbReference>
<dbReference type="InterPro" id="IPR003609">
    <property type="entry name" value="Pan_app"/>
</dbReference>
<dbReference type="PANTHER" id="PTHR47327:SF1">
    <property type="entry name" value="RE15579P"/>
    <property type="match status" value="1"/>
</dbReference>
<organism evidence="3 5">
    <name type="scientific">Trichuris suis</name>
    <name type="common">pig whipworm</name>
    <dbReference type="NCBI Taxonomy" id="68888"/>
    <lineage>
        <taxon>Eukaryota</taxon>
        <taxon>Metazoa</taxon>
        <taxon>Ecdysozoa</taxon>
        <taxon>Nematoda</taxon>
        <taxon>Enoplea</taxon>
        <taxon>Dorylaimia</taxon>
        <taxon>Trichinellida</taxon>
        <taxon>Trichuridae</taxon>
        <taxon>Trichuris</taxon>
    </lineage>
</organism>
<feature type="signal peptide" evidence="1">
    <location>
        <begin position="1"/>
        <end position="23"/>
    </location>
</feature>
<name>A0A085M2H7_9BILA</name>
<dbReference type="GO" id="GO:0009653">
    <property type="term" value="P:anatomical structure morphogenesis"/>
    <property type="evidence" value="ECO:0007669"/>
    <property type="project" value="TreeGrafter"/>
</dbReference>
<dbReference type="AlphaFoldDB" id="A0A085M2H7"/>
<dbReference type="PANTHER" id="PTHR47327">
    <property type="entry name" value="FI18240P1-RELATED"/>
    <property type="match status" value="1"/>
</dbReference>
<dbReference type="Gene3D" id="3.50.4.10">
    <property type="entry name" value="Hepatocyte Growth Factor"/>
    <property type="match status" value="3"/>
</dbReference>
<dbReference type="EMBL" id="KL363239">
    <property type="protein sequence ID" value="KFD51423.1"/>
    <property type="molecule type" value="Genomic_DNA"/>
</dbReference>
<dbReference type="InterPro" id="IPR052774">
    <property type="entry name" value="Celegans_DevNeuronal_Protein"/>
</dbReference>
<evidence type="ECO:0000259" key="2">
    <source>
        <dbReference type="PROSITE" id="PS50948"/>
    </source>
</evidence>
<sequence length="827" mass="92976">MGFQAYVPILLSLFCSLQASAEGNKCPTKNLHFAVESVASDKQGDYLFYGVASEVDNLQECARICYVANFCRSALYDAEKKICKLGYATVRDCSANTEPTTVHLSDQQSASAVLIFCITCDETAPQRSAQSSLALSVENKVSEKSDQQVSNNLVLSASRESSPQMVNKAVNEISHKKGVVEEIPIPSKPVTKNVDTPQTATDNVLTKTSTATTRGAPSCYTQTKQHAFIKSAYQVYRGYSLIDCQCTCAQTWAGVKNICSSVQYYPNRQECVLNRLITKGTREDDEVGDDLIEVRTLNTSLYEFTCGSNRRRLFQYLLDVCSYDVLPKTGHQHVVDCHDIVVGHSLKGVAGALQHDVSIETCRCLCFDSANNEKYRFICRSALYYPKERDCVLNLYDRWQRPDLFQEETVYQSVIYLDASCNGLKNCHLLHLWHFNFSGHMRTQLINRCHAEEKVQVRPVYGTSVGGNDRKAFDTLVNKGIAAADTVQTAKVQSAEQINEHTDSCFLEVPGYALINSVEVTKNNVRVEDCKCLCLNSSAVHGFQCLSFVYIWNTNTCWLNKFNRVQRPQHFSQVNEAPQRISYFEYLCNPSGSKGRAYIAQCFDLHRLKSPLEENSKSQLIADVRGPLIGAQQSSQPKLYEQKQEQWRNDLLKQLVANRHLMQHPAYTGDEYKAYPMQVPSVEEAKLPKPTEQTTQQTPTTVQMTTSTATTALPGEETLSTRSFDYSEYVGGSCTYSAFYDAEFSGRNLLDKFLVQLPLHCFVECVKRNCRSANLVLFLGKFKHCYLYGDSAIEYPFTNMITFHKGSVYFEGISCARKPSGKNPSRQ</sequence>
<evidence type="ECO:0000313" key="4">
    <source>
        <dbReference type="EMBL" id="KFD65751.1"/>
    </source>
</evidence>
<feature type="chain" id="PRO_5009036337" description="Apple domain-containing protein" evidence="1">
    <location>
        <begin position="24"/>
        <end position="827"/>
    </location>
</feature>
<evidence type="ECO:0000256" key="1">
    <source>
        <dbReference type="SAM" id="SignalP"/>
    </source>
</evidence>
<accession>A0A085M2H7</accession>